<feature type="compositionally biased region" description="Basic and acidic residues" evidence="1">
    <location>
        <begin position="153"/>
        <end position="163"/>
    </location>
</feature>
<feature type="region of interest" description="Disordered" evidence="1">
    <location>
        <begin position="406"/>
        <end position="426"/>
    </location>
</feature>
<organism evidence="4">
    <name type="scientific">Serpula lacrymans var. lacrymans (strain S7.9)</name>
    <name type="common">Dry rot fungus</name>
    <dbReference type="NCBI Taxonomy" id="578457"/>
    <lineage>
        <taxon>Eukaryota</taxon>
        <taxon>Fungi</taxon>
        <taxon>Dikarya</taxon>
        <taxon>Basidiomycota</taxon>
        <taxon>Agaricomycotina</taxon>
        <taxon>Agaricomycetes</taxon>
        <taxon>Agaricomycetidae</taxon>
        <taxon>Boletales</taxon>
        <taxon>Coniophorineae</taxon>
        <taxon>Serpulaceae</taxon>
        <taxon>Serpula</taxon>
    </lineage>
</organism>
<feature type="region of interest" description="Disordered" evidence="1">
    <location>
        <begin position="153"/>
        <end position="176"/>
    </location>
</feature>
<feature type="compositionally biased region" description="Polar residues" evidence="1">
    <location>
        <begin position="129"/>
        <end position="138"/>
    </location>
</feature>
<evidence type="ECO:0000313" key="3">
    <source>
        <dbReference type="EMBL" id="EGO24510.1"/>
    </source>
</evidence>
<gene>
    <name evidence="3" type="ORF">SERLADRAFT_467945</name>
</gene>
<accession>F8NX35</accession>
<protein>
    <submittedName>
        <fullName evidence="3">Uncharacterized protein</fullName>
    </submittedName>
</protein>
<dbReference type="HOGENOM" id="CLU_598597_0_0_1"/>
<keyword evidence="2" id="KW-0472">Membrane</keyword>
<feature type="transmembrane region" description="Helical" evidence="2">
    <location>
        <begin position="85"/>
        <end position="111"/>
    </location>
</feature>
<evidence type="ECO:0000256" key="1">
    <source>
        <dbReference type="SAM" id="MobiDB-lite"/>
    </source>
</evidence>
<feature type="region of interest" description="Disordered" evidence="1">
    <location>
        <begin position="116"/>
        <end position="141"/>
    </location>
</feature>
<name>F8NX35_SERL9</name>
<keyword evidence="2" id="KW-0812">Transmembrane</keyword>
<dbReference type="RefSeq" id="XP_007318529.1">
    <property type="nucleotide sequence ID" value="XM_007318467.1"/>
</dbReference>
<feature type="compositionally biased region" description="Low complexity" evidence="1">
    <location>
        <begin position="54"/>
        <end position="83"/>
    </location>
</feature>
<evidence type="ECO:0000256" key="2">
    <source>
        <dbReference type="SAM" id="Phobius"/>
    </source>
</evidence>
<evidence type="ECO:0000313" key="4">
    <source>
        <dbReference type="Proteomes" id="UP000008064"/>
    </source>
</evidence>
<dbReference type="KEGG" id="sla:SERLADRAFT_467945"/>
<sequence length="426" mass="45821">MSFHNPKNKVLRKRQDGIFGSETAAVPTATSLGVNTAEPGSNSFSAIPLATTGPTDTSVATPSSSPTSSPAASSTSSPSSSSSNIPIGTVIGACVGAFAALALVIILAVWYNRRSSKPAASRQMEKTLPSPSSRNADNNYHRRRSHMEIWDKLDDSESQEQGHTKRVASTGPMEKLGAMFKRTPSTTSGEKSSEGHGVPESITPMQLAKYHPNLAEEMASLPARPFMGRAVVEEPAISWGGETVADQSFLSLRSGVSVRESMSPTIAMAKSTPPATSSEPHRWESAEVMHYDETYEAEAEDEESNNPYTAAIMRKRSTSNPFFNAQENKKSINPFADAYAATVPRNLGESNTESTISVTSNDRAMQSLIAALQVSPEEVEQRLRVASMQPSFYSRTSTMMTTDEEDITSMTSFPLPPTQVPRGGEI</sequence>
<dbReference type="OrthoDB" id="2670057at2759"/>
<dbReference type="EMBL" id="GL945434">
    <property type="protein sequence ID" value="EGO24510.1"/>
    <property type="molecule type" value="Genomic_DNA"/>
</dbReference>
<feature type="region of interest" description="Disordered" evidence="1">
    <location>
        <begin position="182"/>
        <end position="201"/>
    </location>
</feature>
<reference evidence="4" key="1">
    <citation type="journal article" date="2011" name="Science">
        <title>The plant cell wall-decomposing machinery underlies the functional diversity of forest fungi.</title>
        <authorList>
            <person name="Eastwood D.C."/>
            <person name="Floudas D."/>
            <person name="Binder M."/>
            <person name="Majcherczyk A."/>
            <person name="Schneider P."/>
            <person name="Aerts A."/>
            <person name="Asiegbu F.O."/>
            <person name="Baker S.E."/>
            <person name="Barry K."/>
            <person name="Bendiksby M."/>
            <person name="Blumentritt M."/>
            <person name="Coutinho P.M."/>
            <person name="Cullen D."/>
            <person name="de Vries R.P."/>
            <person name="Gathman A."/>
            <person name="Goodell B."/>
            <person name="Henrissat B."/>
            <person name="Ihrmark K."/>
            <person name="Kauserud H."/>
            <person name="Kohler A."/>
            <person name="LaButti K."/>
            <person name="Lapidus A."/>
            <person name="Lavin J.L."/>
            <person name="Lee Y.-H."/>
            <person name="Lindquist E."/>
            <person name="Lilly W."/>
            <person name="Lucas S."/>
            <person name="Morin E."/>
            <person name="Murat C."/>
            <person name="Oguiza J.A."/>
            <person name="Park J."/>
            <person name="Pisabarro A.G."/>
            <person name="Riley R."/>
            <person name="Rosling A."/>
            <person name="Salamov A."/>
            <person name="Schmidt O."/>
            <person name="Schmutz J."/>
            <person name="Skrede I."/>
            <person name="Stenlid J."/>
            <person name="Wiebenga A."/>
            <person name="Xie X."/>
            <person name="Kuees U."/>
            <person name="Hibbett D.S."/>
            <person name="Hoffmeister D."/>
            <person name="Hoegberg N."/>
            <person name="Martin F."/>
            <person name="Grigoriev I.V."/>
            <person name="Watkinson S.C."/>
        </authorList>
    </citation>
    <scope>NUCLEOTIDE SEQUENCE [LARGE SCALE GENOMIC DNA]</scope>
    <source>
        <strain evidence="4">S7.9</strain>
    </source>
</reference>
<feature type="region of interest" description="Disordered" evidence="1">
    <location>
        <begin position="42"/>
        <end position="83"/>
    </location>
</feature>
<dbReference type="AlphaFoldDB" id="F8NX35"/>
<dbReference type="GeneID" id="18819321"/>
<keyword evidence="2" id="KW-1133">Transmembrane helix</keyword>
<dbReference type="Proteomes" id="UP000008064">
    <property type="component" value="Unassembled WGS sequence"/>
</dbReference>
<proteinExistence type="predicted"/>